<accession>A0A949N3L6</accession>
<dbReference type="Proteomes" id="UP000694501">
    <property type="component" value="Unassembled WGS sequence"/>
</dbReference>
<name>A0A949N3L6_9ACTN</name>
<sequence>MAEGLERSYPVYRKLGPASVGYERLGHELLSEAVVLVRVRRLFHAGDGELMTDSFASYVLRRDEEGLRAHLCVPADDIEKLQALADRKGVDLFE</sequence>
<comment type="caution">
    <text evidence="1">The sequence shown here is derived from an EMBL/GenBank/DDBJ whole genome shotgun (WGS) entry which is preliminary data.</text>
</comment>
<gene>
    <name evidence="1" type="ORF">JGS22_004885</name>
</gene>
<protein>
    <submittedName>
        <fullName evidence="1">Uncharacterized protein</fullName>
    </submittedName>
</protein>
<proteinExistence type="predicted"/>
<evidence type="ECO:0000313" key="2">
    <source>
        <dbReference type="Proteomes" id="UP000694501"/>
    </source>
</evidence>
<dbReference type="RefSeq" id="WP_211039660.1">
    <property type="nucleotide sequence ID" value="NZ_JAELVF020000001.1"/>
</dbReference>
<dbReference type="EMBL" id="JAELVF020000001">
    <property type="protein sequence ID" value="MBU7596989.1"/>
    <property type="molecule type" value="Genomic_DNA"/>
</dbReference>
<dbReference type="AlphaFoldDB" id="A0A949N3L6"/>
<keyword evidence="2" id="KW-1185">Reference proteome</keyword>
<evidence type="ECO:0000313" key="1">
    <source>
        <dbReference type="EMBL" id="MBU7596989.1"/>
    </source>
</evidence>
<reference evidence="1" key="1">
    <citation type="submission" date="2021-06" db="EMBL/GenBank/DDBJ databases">
        <title>Sequencing of actinobacteria type strains.</title>
        <authorList>
            <person name="Nguyen G.-S."/>
            <person name="Wentzel A."/>
        </authorList>
    </citation>
    <scope>NUCLEOTIDE SEQUENCE</scope>
    <source>
        <strain evidence="1">P38-E01</strain>
    </source>
</reference>
<organism evidence="1 2">
    <name type="scientific">Streptomyces tardus</name>
    <dbReference type="NCBI Taxonomy" id="2780544"/>
    <lineage>
        <taxon>Bacteria</taxon>
        <taxon>Bacillati</taxon>
        <taxon>Actinomycetota</taxon>
        <taxon>Actinomycetes</taxon>
        <taxon>Kitasatosporales</taxon>
        <taxon>Streptomycetaceae</taxon>
        <taxon>Streptomyces</taxon>
    </lineage>
</organism>